<sequence>MTAIEKIVESMRALKDSRLVSVDAYNDATATLGADDVERMRDFIASSNKIELSDEVSVAFGIGDELRIHWKSVEKETATPLVGEWRLTSPLVFAADNLIGEPFLSDDSLGFDMTEFRMFDSTPIEGGGLSAHLKLEKRAFLNKVFIFDADEEKMYRSDLSFGAYLDRIAVTKGVRFWQLLHVEPDDVLPSVWDMLHSSLTFLAKAFPGEDYSDLQARLQERRG</sequence>
<keyword evidence="2" id="KW-1185">Reference proteome</keyword>
<proteinExistence type="predicted"/>
<dbReference type="Proteomes" id="UP000319298">
    <property type="component" value="Chromosome"/>
</dbReference>
<organism evidence="1 2">
    <name type="scientific">Bradyrhizobium symbiodeficiens</name>
    <dbReference type="NCBI Taxonomy" id="1404367"/>
    <lineage>
        <taxon>Bacteria</taxon>
        <taxon>Pseudomonadati</taxon>
        <taxon>Pseudomonadota</taxon>
        <taxon>Alphaproteobacteria</taxon>
        <taxon>Hyphomicrobiales</taxon>
        <taxon>Nitrobacteraceae</taxon>
        <taxon>Bradyrhizobium</taxon>
    </lineage>
</organism>
<reference evidence="2" key="1">
    <citation type="submission" date="2019-06" db="EMBL/GenBank/DDBJ databases">
        <title>Whole-Genome Sequence of Bradyrhizobium sp. 3 Strain 65S1MB.</title>
        <authorList>
            <person name="Bromfield E.S.P."/>
            <person name="Cloutier S."/>
            <person name="Nguyen H.D.T."/>
        </authorList>
    </citation>
    <scope>NUCLEOTIDE SEQUENCE [LARGE SCALE GENOMIC DNA]</scope>
    <source>
        <strain evidence="2">65S1MB</strain>
    </source>
</reference>
<dbReference type="RefSeq" id="WP_140478944.1">
    <property type="nucleotide sequence ID" value="NZ_CP041090.2"/>
</dbReference>
<reference evidence="1 2" key="2">
    <citation type="journal article" date="2020" name="Int. J. Syst. Evol. Microbiol.">
        <title>Description and complete genome sequences of Bradyrhizobium symbiodeficiens sp. nov., a non-symbiotic bacterium associated with legumes native to Canada.</title>
        <authorList>
            <person name="Bromfield E.S.P."/>
            <person name="Cloutier S."/>
            <person name="Nguyen H.D.T."/>
        </authorList>
    </citation>
    <scope>NUCLEOTIDE SEQUENCE [LARGE SCALE GENOMIC DNA]</scope>
    <source>
        <strain evidence="1 2">65S1MB</strain>
    </source>
</reference>
<gene>
    <name evidence="1" type="ORF">FJN17_07940</name>
</gene>
<evidence type="ECO:0000313" key="2">
    <source>
        <dbReference type="Proteomes" id="UP000319298"/>
    </source>
</evidence>
<dbReference type="EMBL" id="CP041090">
    <property type="protein sequence ID" value="QDF37501.1"/>
    <property type="molecule type" value="Genomic_DNA"/>
</dbReference>
<evidence type="ECO:0000313" key="1">
    <source>
        <dbReference type="EMBL" id="QDF37501.1"/>
    </source>
</evidence>
<name>A0ABX5W3G9_9BRAD</name>
<accession>A0ABX5W3G9</accession>
<protein>
    <submittedName>
        <fullName evidence="1">Uncharacterized protein</fullName>
    </submittedName>
</protein>